<dbReference type="Gene3D" id="1.20.140.10">
    <property type="entry name" value="Butyryl-CoA Dehydrogenase, subunit A, domain 3"/>
    <property type="match status" value="1"/>
</dbReference>
<dbReference type="InterPro" id="IPR009100">
    <property type="entry name" value="AcylCoA_DH/oxidase_NM_dom_sf"/>
</dbReference>
<sequence length="390" mass="42711">MSTVEQPASSRRAIFEDEHEDFRESVRRWLTNEVAPHFEQWEKDGIVPRDVFAAAGANGFIGTQIPEEFGGAGVDDFRFNVILGEEICRQALGGVAVGLTLHNDVCLPYFLEYCNDEQKERWLPGIADGTKITAIAMTEPGAGSDLAGIKTKAVRDGDHYIVNGAKTFITNGINADLIVTAVKTDPNERHKGISMLVIEADTPGFERGRNLEKVGMHSQDTAELFFNDARVPVENLLVAEGVGFGQMVHNLAQERLSVAVVGVATAAAALQMAVDYVKERTAFGESISKFQNTRFVLAECKTEVDAAQAFLDQCTMELVNGTLTVERAASLKLFATEVQGRVIDKCLQLFGGYGYMLEYPIARLYADARVSRIYAGSNEIMKEIVGRSLT</sequence>
<dbReference type="GO" id="GO:0005737">
    <property type="term" value="C:cytoplasm"/>
    <property type="evidence" value="ECO:0007669"/>
    <property type="project" value="TreeGrafter"/>
</dbReference>
<evidence type="ECO:0000259" key="12">
    <source>
        <dbReference type="Pfam" id="PF02770"/>
    </source>
</evidence>
<dbReference type="PROSITE" id="PS00072">
    <property type="entry name" value="ACYL_COA_DH_1"/>
    <property type="match status" value="1"/>
</dbReference>
<dbReference type="PANTHER" id="PTHR48083:SF20">
    <property type="entry name" value="LONG-CHAIN SPECIFIC ACYL-COA DEHYDROGENASE, MITOCHONDRIAL"/>
    <property type="match status" value="1"/>
</dbReference>
<dbReference type="AlphaFoldDB" id="A0A2T4UBZ1"/>
<proteinExistence type="inferred from homology"/>
<dbReference type="InterPro" id="IPR050741">
    <property type="entry name" value="Acyl-CoA_dehydrogenase"/>
</dbReference>
<dbReference type="Pfam" id="PF02770">
    <property type="entry name" value="Acyl-CoA_dh_M"/>
    <property type="match status" value="1"/>
</dbReference>
<keyword evidence="4 10" id="KW-0285">Flavoprotein</keyword>
<gene>
    <name evidence="14" type="ORF">C7Y72_21910</name>
</gene>
<keyword evidence="15" id="KW-1185">Reference proteome</keyword>
<feature type="domain" description="Acyl-CoA dehydrogenase/oxidase C-terminal" evidence="11">
    <location>
        <begin position="242"/>
        <end position="389"/>
    </location>
</feature>
<evidence type="ECO:0000259" key="13">
    <source>
        <dbReference type="Pfam" id="PF02771"/>
    </source>
</evidence>
<dbReference type="FunFam" id="2.40.110.10:FF:000002">
    <property type="entry name" value="Acyl-CoA dehydrogenase fadE12"/>
    <property type="match status" value="1"/>
</dbReference>
<dbReference type="Gene3D" id="1.10.540.10">
    <property type="entry name" value="Acyl-CoA dehydrogenase/oxidase, N-terminal domain"/>
    <property type="match status" value="1"/>
</dbReference>
<dbReference type="InterPro" id="IPR009075">
    <property type="entry name" value="AcylCo_DH/oxidase_C"/>
</dbReference>
<keyword evidence="6 10" id="KW-0560">Oxidoreductase</keyword>
<dbReference type="EMBL" id="PYYB01000005">
    <property type="protein sequence ID" value="PTL54391.1"/>
    <property type="molecule type" value="Genomic_DNA"/>
</dbReference>
<dbReference type="SUPFAM" id="SSF56645">
    <property type="entry name" value="Acyl-CoA dehydrogenase NM domain-like"/>
    <property type="match status" value="1"/>
</dbReference>
<organism evidence="14 15">
    <name type="scientific">Paraconexibacter algicola</name>
    <dbReference type="NCBI Taxonomy" id="2133960"/>
    <lineage>
        <taxon>Bacteria</taxon>
        <taxon>Bacillati</taxon>
        <taxon>Actinomycetota</taxon>
        <taxon>Thermoleophilia</taxon>
        <taxon>Solirubrobacterales</taxon>
        <taxon>Paraconexibacteraceae</taxon>
        <taxon>Paraconexibacter</taxon>
    </lineage>
</organism>
<dbReference type="PIRSF" id="PIRSF016578">
    <property type="entry name" value="HsaA"/>
    <property type="match status" value="1"/>
</dbReference>
<dbReference type="Gene3D" id="2.40.110.10">
    <property type="entry name" value="Butyryl-CoA Dehydrogenase, subunit A, domain 2"/>
    <property type="match status" value="1"/>
</dbReference>
<dbReference type="RefSeq" id="WP_107571333.1">
    <property type="nucleotide sequence ID" value="NZ_PYYB01000005.1"/>
</dbReference>
<feature type="domain" description="Acyl-CoA dehydrogenase/oxidase N-terminal" evidence="13">
    <location>
        <begin position="17"/>
        <end position="129"/>
    </location>
</feature>
<evidence type="ECO:0000256" key="6">
    <source>
        <dbReference type="ARBA" id="ARBA00023002"/>
    </source>
</evidence>
<reference evidence="14 15" key="1">
    <citation type="submission" date="2018-03" db="EMBL/GenBank/DDBJ databases">
        <title>Aquarubrobacter algicola gen. nov., sp. nov., a novel actinobacterium isolated from shallow eutrophic lake during the end of cyanobacterial harmful algal blooms.</title>
        <authorList>
            <person name="Chun S.J."/>
        </authorList>
    </citation>
    <scope>NUCLEOTIDE SEQUENCE [LARGE SCALE GENOMIC DNA]</scope>
    <source>
        <strain evidence="14 15">Seoho-28</strain>
    </source>
</reference>
<dbReference type="PANTHER" id="PTHR48083">
    <property type="entry name" value="MEDIUM-CHAIN SPECIFIC ACYL-COA DEHYDROGENASE, MITOCHONDRIAL-RELATED"/>
    <property type="match status" value="1"/>
</dbReference>
<comment type="cofactor">
    <cofactor evidence="1 10">
        <name>FAD</name>
        <dbReference type="ChEBI" id="CHEBI:57692"/>
    </cofactor>
</comment>
<dbReference type="InterPro" id="IPR006089">
    <property type="entry name" value="Acyl-CoA_DH_CS"/>
</dbReference>
<evidence type="ECO:0000256" key="1">
    <source>
        <dbReference type="ARBA" id="ARBA00001974"/>
    </source>
</evidence>
<dbReference type="InterPro" id="IPR013786">
    <property type="entry name" value="AcylCoA_DH/ox_N"/>
</dbReference>
<dbReference type="InterPro" id="IPR046373">
    <property type="entry name" value="Acyl-CoA_Oxase/DH_mid-dom_sf"/>
</dbReference>
<evidence type="ECO:0000313" key="14">
    <source>
        <dbReference type="EMBL" id="PTL54391.1"/>
    </source>
</evidence>
<evidence type="ECO:0000256" key="9">
    <source>
        <dbReference type="ARBA" id="ARBA00042660"/>
    </source>
</evidence>
<evidence type="ECO:0000256" key="4">
    <source>
        <dbReference type="ARBA" id="ARBA00022630"/>
    </source>
</evidence>
<dbReference type="InterPro" id="IPR006091">
    <property type="entry name" value="Acyl-CoA_Oxase/DH_mid-dom"/>
</dbReference>
<dbReference type="Proteomes" id="UP000240739">
    <property type="component" value="Unassembled WGS sequence"/>
</dbReference>
<accession>A0A2T4UBZ1</accession>
<evidence type="ECO:0000259" key="11">
    <source>
        <dbReference type="Pfam" id="PF00441"/>
    </source>
</evidence>
<dbReference type="OrthoDB" id="8876745at2"/>
<evidence type="ECO:0000256" key="2">
    <source>
        <dbReference type="ARBA" id="ARBA00005102"/>
    </source>
</evidence>
<dbReference type="PROSITE" id="PS00073">
    <property type="entry name" value="ACYL_COA_DH_2"/>
    <property type="match status" value="1"/>
</dbReference>
<dbReference type="SUPFAM" id="SSF47203">
    <property type="entry name" value="Acyl-CoA dehydrogenase C-terminal domain-like"/>
    <property type="match status" value="1"/>
</dbReference>
<dbReference type="Pfam" id="PF02771">
    <property type="entry name" value="Acyl-CoA_dh_N"/>
    <property type="match status" value="1"/>
</dbReference>
<name>A0A2T4UBZ1_9ACTN</name>
<dbReference type="GO" id="GO:0033539">
    <property type="term" value="P:fatty acid beta-oxidation using acyl-CoA dehydrogenase"/>
    <property type="evidence" value="ECO:0007669"/>
    <property type="project" value="TreeGrafter"/>
</dbReference>
<evidence type="ECO:0000256" key="3">
    <source>
        <dbReference type="ARBA" id="ARBA00009347"/>
    </source>
</evidence>
<evidence type="ECO:0000256" key="8">
    <source>
        <dbReference type="ARBA" id="ARBA00040394"/>
    </source>
</evidence>
<protein>
    <recommendedName>
        <fullName evidence="8">Acyl-[acyl-carrier-protein] dehydrogenase MbtN</fullName>
    </recommendedName>
    <alternativeName>
        <fullName evidence="9">Mycobactin synthase protein N</fullName>
    </alternativeName>
</protein>
<dbReference type="GO" id="GO:0003995">
    <property type="term" value="F:acyl-CoA dehydrogenase activity"/>
    <property type="evidence" value="ECO:0007669"/>
    <property type="project" value="InterPro"/>
</dbReference>
<dbReference type="GO" id="GO:0050660">
    <property type="term" value="F:flavin adenine dinucleotide binding"/>
    <property type="evidence" value="ECO:0007669"/>
    <property type="project" value="InterPro"/>
</dbReference>
<comment type="pathway">
    <text evidence="2">Siderophore biosynthesis; mycobactin biosynthesis.</text>
</comment>
<comment type="caution">
    <text evidence="14">The sequence shown here is derived from an EMBL/GenBank/DDBJ whole genome shotgun (WGS) entry which is preliminary data.</text>
</comment>
<evidence type="ECO:0000256" key="10">
    <source>
        <dbReference type="RuleBase" id="RU362125"/>
    </source>
</evidence>
<dbReference type="FunFam" id="1.20.140.10:FF:000001">
    <property type="entry name" value="Acyl-CoA dehydrogenase"/>
    <property type="match status" value="1"/>
</dbReference>
<feature type="domain" description="Acyl-CoA oxidase/dehydrogenase middle" evidence="12">
    <location>
        <begin position="134"/>
        <end position="228"/>
    </location>
</feature>
<dbReference type="InterPro" id="IPR037069">
    <property type="entry name" value="AcylCoA_DH/ox_N_sf"/>
</dbReference>
<dbReference type="InterPro" id="IPR036250">
    <property type="entry name" value="AcylCo_DH-like_C"/>
</dbReference>
<keyword evidence="5 10" id="KW-0274">FAD</keyword>
<evidence type="ECO:0000256" key="5">
    <source>
        <dbReference type="ARBA" id="ARBA00022827"/>
    </source>
</evidence>
<dbReference type="Pfam" id="PF00441">
    <property type="entry name" value="Acyl-CoA_dh_1"/>
    <property type="match status" value="1"/>
</dbReference>
<evidence type="ECO:0000256" key="7">
    <source>
        <dbReference type="ARBA" id="ARBA00037085"/>
    </source>
</evidence>
<comment type="similarity">
    <text evidence="3 10">Belongs to the acyl-CoA dehydrogenase family.</text>
</comment>
<evidence type="ECO:0000313" key="15">
    <source>
        <dbReference type="Proteomes" id="UP000240739"/>
    </source>
</evidence>
<comment type="function">
    <text evidence="7">Catalyzes the dehydrogenation at the alpha-beta position of ACP-bound acyl chains. This results in the introduction of a double bond in the lipidic chain, which is further transferred to the epsilon-amino group of lysine residue in the mycobactin core by MbtK.</text>
</comment>